<keyword evidence="2" id="KW-1185">Reference proteome</keyword>
<gene>
    <name evidence="1" type="ORF">AAL_01065</name>
</gene>
<evidence type="ECO:0000313" key="2">
    <source>
        <dbReference type="Proteomes" id="UP000078544"/>
    </source>
</evidence>
<dbReference type="AlphaFoldDB" id="A0A166VFD2"/>
<reference evidence="1 2" key="1">
    <citation type="journal article" date="2016" name="Genome Biol. Evol.">
        <title>Divergent and convergent evolution of fungal pathogenicity.</title>
        <authorList>
            <person name="Shang Y."/>
            <person name="Xiao G."/>
            <person name="Zheng P."/>
            <person name="Cen K."/>
            <person name="Zhan S."/>
            <person name="Wang C."/>
        </authorList>
    </citation>
    <scope>NUCLEOTIDE SEQUENCE [LARGE SCALE GENOMIC DNA]</scope>
    <source>
        <strain evidence="1 2">RCEF 2490</strain>
    </source>
</reference>
<organism evidence="1 2">
    <name type="scientific">Moelleriella libera RCEF 2490</name>
    <dbReference type="NCBI Taxonomy" id="1081109"/>
    <lineage>
        <taxon>Eukaryota</taxon>
        <taxon>Fungi</taxon>
        <taxon>Dikarya</taxon>
        <taxon>Ascomycota</taxon>
        <taxon>Pezizomycotina</taxon>
        <taxon>Sordariomycetes</taxon>
        <taxon>Hypocreomycetidae</taxon>
        <taxon>Hypocreales</taxon>
        <taxon>Clavicipitaceae</taxon>
        <taxon>Moelleriella</taxon>
    </lineage>
</organism>
<name>A0A166VFD2_9HYPO</name>
<accession>A0A166VFD2</accession>
<dbReference type="EMBL" id="AZGY01000001">
    <property type="protein sequence ID" value="OAA33600.1"/>
    <property type="molecule type" value="Genomic_DNA"/>
</dbReference>
<sequence length="258" mass="28507">MDPPPYCEEPPDYSASALLPPATFFIAQNVVYSDQLGSSGSGSGSGSTPSAVFELSQQPFELRDTTRTVSMDRLDRALKVHHSGEDGDLHHTITIQKRHMWDLKHPAALTGPVFLYHADAASKHALCSFGMSTFRPRLLSTRLGYRVHRMVKHPLEKHVLLPRGLLFEAQPAPRRRSRSADGNTVTFEWCDSSSSSSSSSGAAELGGQLLARELPGPRLFVTKEMDGKKREALVAAWVLRLWWERAGSQHYELGRDGG</sequence>
<dbReference type="STRING" id="1081109.A0A166VFD2"/>
<dbReference type="Proteomes" id="UP000078544">
    <property type="component" value="Unassembled WGS sequence"/>
</dbReference>
<proteinExistence type="predicted"/>
<dbReference type="OrthoDB" id="5207784at2759"/>
<evidence type="ECO:0000313" key="1">
    <source>
        <dbReference type="EMBL" id="OAA33600.1"/>
    </source>
</evidence>
<comment type="caution">
    <text evidence="1">The sequence shown here is derived from an EMBL/GenBank/DDBJ whole genome shotgun (WGS) entry which is preliminary data.</text>
</comment>
<protein>
    <submittedName>
        <fullName evidence="1">Uncharacterized protein</fullName>
    </submittedName>
</protein>